<evidence type="ECO:0000256" key="1">
    <source>
        <dbReference type="SAM" id="Phobius"/>
    </source>
</evidence>
<dbReference type="AlphaFoldDB" id="A0A8J8GAU9"/>
<organism evidence="2 3">
    <name type="scientific">Frigoriflavimonas asaccharolytica</name>
    <dbReference type="NCBI Taxonomy" id="2735899"/>
    <lineage>
        <taxon>Bacteria</taxon>
        <taxon>Pseudomonadati</taxon>
        <taxon>Bacteroidota</taxon>
        <taxon>Flavobacteriia</taxon>
        <taxon>Flavobacteriales</taxon>
        <taxon>Weeksellaceae</taxon>
        <taxon>Frigoriflavimonas</taxon>
    </lineage>
</organism>
<name>A0A8J8GAU9_9FLAO</name>
<dbReference type="Pfam" id="PF13858">
    <property type="entry name" value="DUF4199"/>
    <property type="match status" value="1"/>
</dbReference>
<feature type="transmembrane region" description="Helical" evidence="1">
    <location>
        <begin position="42"/>
        <end position="62"/>
    </location>
</feature>
<feature type="transmembrane region" description="Helical" evidence="1">
    <location>
        <begin position="74"/>
        <end position="97"/>
    </location>
</feature>
<dbReference type="EMBL" id="JABSNO010000012">
    <property type="protein sequence ID" value="NRS92819.1"/>
    <property type="molecule type" value="Genomic_DNA"/>
</dbReference>
<keyword evidence="2" id="KW-0808">Transferase</keyword>
<keyword evidence="3" id="KW-1185">Reference proteome</keyword>
<dbReference type="GO" id="GO:0016740">
    <property type="term" value="F:transferase activity"/>
    <property type="evidence" value="ECO:0007669"/>
    <property type="project" value="UniProtKB-KW"/>
</dbReference>
<dbReference type="RefSeq" id="WP_173779405.1">
    <property type="nucleotide sequence ID" value="NZ_JABSNO010000012.1"/>
</dbReference>
<keyword evidence="1" id="KW-0812">Transmembrane</keyword>
<comment type="caution">
    <text evidence="2">The sequence shown here is derived from an EMBL/GenBank/DDBJ whole genome shotgun (WGS) entry which is preliminary data.</text>
</comment>
<accession>A0A8J8GAU9</accession>
<dbReference type="Proteomes" id="UP000610746">
    <property type="component" value="Unassembled WGS sequence"/>
</dbReference>
<evidence type="ECO:0000313" key="2">
    <source>
        <dbReference type="EMBL" id="NRS92819.1"/>
    </source>
</evidence>
<feature type="transmembrane region" description="Helical" evidence="1">
    <location>
        <begin position="167"/>
        <end position="190"/>
    </location>
</feature>
<protein>
    <submittedName>
        <fullName evidence="2">4-amino-4-deoxy-L-arabinose transferase-like glycosyltransferase</fullName>
    </submittedName>
</protein>
<evidence type="ECO:0000313" key="3">
    <source>
        <dbReference type="Proteomes" id="UP000610746"/>
    </source>
</evidence>
<keyword evidence="1" id="KW-0472">Membrane</keyword>
<sequence>MKTFTKSVYTIGFVIFIAIMIAFFTTNIFFRNVDYYKNSIMLSAFLLPILFAAGAFISVTTYSRYKKVLSFKEAYGRAFMPMFVGGFLSVISMFLYINYIDTSTKDLLNYQYIESYKNSLEEEYQEAKQVLRPDSAEMPELEKKYQEGKMRIAHKVSLNEDMFTIRYFAYVFAGFCIFFLFLALFFGSFFRTRISELENLEPKDS</sequence>
<proteinExistence type="predicted"/>
<reference evidence="2" key="1">
    <citation type="submission" date="2020-05" db="EMBL/GenBank/DDBJ databases">
        <title>Genomic Encyclopedia of Type Strains, Phase IV (KMG-V): Genome sequencing to study the core and pangenomes of soil and plant-associated prokaryotes.</title>
        <authorList>
            <person name="Whitman W."/>
        </authorList>
    </citation>
    <scope>NUCLEOTIDE SEQUENCE</scope>
    <source>
        <strain evidence="2">16F</strain>
    </source>
</reference>
<feature type="transmembrane region" description="Helical" evidence="1">
    <location>
        <begin position="7"/>
        <end position="30"/>
    </location>
</feature>
<dbReference type="InterPro" id="IPR025250">
    <property type="entry name" value="DUF4199"/>
</dbReference>
<keyword evidence="1" id="KW-1133">Transmembrane helix</keyword>
<gene>
    <name evidence="2" type="ORF">HNQ03_001899</name>
</gene>